<dbReference type="Proteomes" id="UP000886501">
    <property type="component" value="Unassembled WGS sequence"/>
</dbReference>
<feature type="non-terminal residue" evidence="1">
    <location>
        <position position="77"/>
    </location>
</feature>
<protein>
    <submittedName>
        <fullName evidence="1">Uncharacterized protein</fullName>
    </submittedName>
</protein>
<keyword evidence="2" id="KW-1185">Reference proteome</keyword>
<evidence type="ECO:0000313" key="1">
    <source>
        <dbReference type="EMBL" id="KAF9650798.1"/>
    </source>
</evidence>
<reference evidence="1" key="2">
    <citation type="journal article" date="2020" name="Nat. Commun.">
        <title>Large-scale genome sequencing of mycorrhizal fungi provides insights into the early evolution of symbiotic traits.</title>
        <authorList>
            <person name="Miyauchi S."/>
            <person name="Kiss E."/>
            <person name="Kuo A."/>
            <person name="Drula E."/>
            <person name="Kohler A."/>
            <person name="Sanchez-Garcia M."/>
            <person name="Morin E."/>
            <person name="Andreopoulos B."/>
            <person name="Barry K.W."/>
            <person name="Bonito G."/>
            <person name="Buee M."/>
            <person name="Carver A."/>
            <person name="Chen C."/>
            <person name="Cichocki N."/>
            <person name="Clum A."/>
            <person name="Culley D."/>
            <person name="Crous P.W."/>
            <person name="Fauchery L."/>
            <person name="Girlanda M."/>
            <person name="Hayes R.D."/>
            <person name="Keri Z."/>
            <person name="LaButti K."/>
            <person name="Lipzen A."/>
            <person name="Lombard V."/>
            <person name="Magnuson J."/>
            <person name="Maillard F."/>
            <person name="Murat C."/>
            <person name="Nolan M."/>
            <person name="Ohm R.A."/>
            <person name="Pangilinan J."/>
            <person name="Pereira M.F."/>
            <person name="Perotto S."/>
            <person name="Peter M."/>
            <person name="Pfister S."/>
            <person name="Riley R."/>
            <person name="Sitrit Y."/>
            <person name="Stielow J.B."/>
            <person name="Szollosi G."/>
            <person name="Zifcakova L."/>
            <person name="Stursova M."/>
            <person name="Spatafora J.W."/>
            <person name="Tedersoo L."/>
            <person name="Vaario L.M."/>
            <person name="Yamada A."/>
            <person name="Yan M."/>
            <person name="Wang P."/>
            <person name="Xu J."/>
            <person name="Bruns T."/>
            <person name="Baldrian P."/>
            <person name="Vilgalys R."/>
            <person name="Dunand C."/>
            <person name="Henrissat B."/>
            <person name="Grigoriev I.V."/>
            <person name="Hibbett D."/>
            <person name="Nagy L.G."/>
            <person name="Martin F.M."/>
        </authorList>
    </citation>
    <scope>NUCLEOTIDE SEQUENCE</scope>
    <source>
        <strain evidence="1">P2</strain>
    </source>
</reference>
<name>A0ACB6ZN86_THEGA</name>
<gene>
    <name evidence="1" type="ORF">BDM02DRAFT_3068389</name>
</gene>
<sequence>NKTYAFVSLPGTTIKKRPRRRYDEIERLYHCSWPDCTKSYGTLNHLNAHVVMQKHGPRRLPSEFKELRKQWRKAKKE</sequence>
<comment type="caution">
    <text evidence="1">The sequence shown here is derived from an EMBL/GenBank/DDBJ whole genome shotgun (WGS) entry which is preliminary data.</text>
</comment>
<evidence type="ECO:0000313" key="2">
    <source>
        <dbReference type="Proteomes" id="UP000886501"/>
    </source>
</evidence>
<organism evidence="1 2">
    <name type="scientific">Thelephora ganbajun</name>
    <name type="common">Ganba fungus</name>
    <dbReference type="NCBI Taxonomy" id="370292"/>
    <lineage>
        <taxon>Eukaryota</taxon>
        <taxon>Fungi</taxon>
        <taxon>Dikarya</taxon>
        <taxon>Basidiomycota</taxon>
        <taxon>Agaricomycotina</taxon>
        <taxon>Agaricomycetes</taxon>
        <taxon>Thelephorales</taxon>
        <taxon>Thelephoraceae</taxon>
        <taxon>Thelephora</taxon>
    </lineage>
</organism>
<proteinExistence type="predicted"/>
<accession>A0ACB6ZN86</accession>
<reference evidence="1" key="1">
    <citation type="submission" date="2019-10" db="EMBL/GenBank/DDBJ databases">
        <authorList>
            <consortium name="DOE Joint Genome Institute"/>
            <person name="Kuo A."/>
            <person name="Miyauchi S."/>
            <person name="Kiss E."/>
            <person name="Drula E."/>
            <person name="Kohler A."/>
            <person name="Sanchez-Garcia M."/>
            <person name="Andreopoulos B."/>
            <person name="Barry K.W."/>
            <person name="Bonito G."/>
            <person name="Buee M."/>
            <person name="Carver A."/>
            <person name="Chen C."/>
            <person name="Cichocki N."/>
            <person name="Clum A."/>
            <person name="Culley D."/>
            <person name="Crous P.W."/>
            <person name="Fauchery L."/>
            <person name="Girlanda M."/>
            <person name="Hayes R."/>
            <person name="Keri Z."/>
            <person name="Labutti K."/>
            <person name="Lipzen A."/>
            <person name="Lombard V."/>
            <person name="Magnuson J."/>
            <person name="Maillard F."/>
            <person name="Morin E."/>
            <person name="Murat C."/>
            <person name="Nolan M."/>
            <person name="Ohm R."/>
            <person name="Pangilinan J."/>
            <person name="Pereira M."/>
            <person name="Perotto S."/>
            <person name="Peter M."/>
            <person name="Riley R."/>
            <person name="Sitrit Y."/>
            <person name="Stielow B."/>
            <person name="Szollosi G."/>
            <person name="Zifcakova L."/>
            <person name="Stursova M."/>
            <person name="Spatafora J.W."/>
            <person name="Tedersoo L."/>
            <person name="Vaario L.-M."/>
            <person name="Yamada A."/>
            <person name="Yan M."/>
            <person name="Wang P."/>
            <person name="Xu J."/>
            <person name="Bruns T."/>
            <person name="Baldrian P."/>
            <person name="Vilgalys R."/>
            <person name="Henrissat B."/>
            <person name="Grigoriev I.V."/>
            <person name="Hibbett D."/>
            <person name="Nagy L.G."/>
            <person name="Martin F.M."/>
        </authorList>
    </citation>
    <scope>NUCLEOTIDE SEQUENCE</scope>
    <source>
        <strain evidence="1">P2</strain>
    </source>
</reference>
<dbReference type="EMBL" id="MU117981">
    <property type="protein sequence ID" value="KAF9650798.1"/>
    <property type="molecule type" value="Genomic_DNA"/>
</dbReference>
<feature type="non-terminal residue" evidence="1">
    <location>
        <position position="1"/>
    </location>
</feature>